<dbReference type="PANTHER" id="PTHR23412">
    <property type="entry name" value="STEREOCILIN RELATED"/>
    <property type="match status" value="1"/>
</dbReference>
<dbReference type="GO" id="GO:0007160">
    <property type="term" value="P:cell-matrix adhesion"/>
    <property type="evidence" value="ECO:0007669"/>
    <property type="project" value="TreeGrafter"/>
</dbReference>
<dbReference type="Ensembl" id="ENSCSAVT00000020000.1">
    <property type="protein sequence ID" value="ENSCSAVP00000019787.1"/>
    <property type="gene ID" value="ENSCSAVG00000011613.1"/>
</dbReference>
<dbReference type="PANTHER" id="PTHR23412:SF17">
    <property type="entry name" value="OTOANCORIN"/>
    <property type="match status" value="1"/>
</dbReference>
<keyword evidence="2" id="KW-0325">Glycoprotein</keyword>
<proteinExistence type="predicted"/>
<evidence type="ECO:0000256" key="1">
    <source>
        <dbReference type="ARBA" id="ARBA00022729"/>
    </source>
</evidence>
<protein>
    <submittedName>
        <fullName evidence="3">Uncharacterized protein</fullName>
    </submittedName>
</protein>
<evidence type="ECO:0000256" key="2">
    <source>
        <dbReference type="ARBA" id="ARBA00023180"/>
    </source>
</evidence>
<organism evidence="3 4">
    <name type="scientific">Ciona savignyi</name>
    <name type="common">Pacific transparent sea squirt</name>
    <dbReference type="NCBI Taxonomy" id="51511"/>
    <lineage>
        <taxon>Eukaryota</taxon>
        <taxon>Metazoa</taxon>
        <taxon>Chordata</taxon>
        <taxon>Tunicata</taxon>
        <taxon>Ascidiacea</taxon>
        <taxon>Phlebobranchia</taxon>
        <taxon>Cionidae</taxon>
        <taxon>Ciona</taxon>
    </lineage>
</organism>
<evidence type="ECO:0000313" key="4">
    <source>
        <dbReference type="Proteomes" id="UP000007875"/>
    </source>
</evidence>
<accession>H2ZQC1</accession>
<dbReference type="AlphaFoldDB" id="H2ZQC1"/>
<dbReference type="GO" id="GO:0009986">
    <property type="term" value="C:cell surface"/>
    <property type="evidence" value="ECO:0007669"/>
    <property type="project" value="TreeGrafter"/>
</dbReference>
<reference evidence="3" key="3">
    <citation type="submission" date="2025-09" db="UniProtKB">
        <authorList>
            <consortium name="Ensembl"/>
        </authorList>
    </citation>
    <scope>IDENTIFICATION</scope>
</reference>
<reference evidence="3" key="2">
    <citation type="submission" date="2025-08" db="UniProtKB">
        <authorList>
            <consortium name="Ensembl"/>
        </authorList>
    </citation>
    <scope>IDENTIFICATION</scope>
</reference>
<dbReference type="InParanoid" id="H2ZQC1"/>
<evidence type="ECO:0000313" key="3">
    <source>
        <dbReference type="Ensembl" id="ENSCSAVP00000019787.1"/>
    </source>
</evidence>
<keyword evidence="4" id="KW-1185">Reference proteome</keyword>
<dbReference type="HOGENOM" id="CLU_1209444_0_0_1"/>
<keyword evidence="1" id="KW-0732">Signal</keyword>
<dbReference type="Proteomes" id="UP000007875">
    <property type="component" value="Unassembled WGS sequence"/>
</dbReference>
<sequence length="229" mass="24333">MSQNSKSSSTLTADEIAGLSSLLCGISESQLMNIPVATISTTVKDIGTLTCLDQTQLDMFYAMVMMGYPSGVPDGALLQEMRVIAAGMTVPALQSLPLDVMSFISPAVYDAISPSRVKDGLSTLQLSASGITNIATILRNPRLFNDLTADQQDTLKLAAYGIDAVLDGSANSTGFDIDIFTGDDGGSNIIFEDNMNETTTAGSKRMIPFKYLSVLFALLAVVMPHQPFL</sequence>
<name>H2ZQC1_CIOSA</name>
<dbReference type="InterPro" id="IPR026664">
    <property type="entry name" value="Stereocilin-rel"/>
</dbReference>
<reference evidence="4" key="1">
    <citation type="submission" date="2003-08" db="EMBL/GenBank/DDBJ databases">
        <authorList>
            <person name="Birren B."/>
            <person name="Nusbaum C."/>
            <person name="Abebe A."/>
            <person name="Abouelleil A."/>
            <person name="Adekoya E."/>
            <person name="Ait-zahra M."/>
            <person name="Allen N."/>
            <person name="Allen T."/>
            <person name="An P."/>
            <person name="Anderson M."/>
            <person name="Anderson S."/>
            <person name="Arachchi H."/>
            <person name="Armbruster J."/>
            <person name="Bachantsang P."/>
            <person name="Baldwin J."/>
            <person name="Barry A."/>
            <person name="Bayul T."/>
            <person name="Blitshsteyn B."/>
            <person name="Bloom T."/>
            <person name="Blye J."/>
            <person name="Boguslavskiy L."/>
            <person name="Borowsky M."/>
            <person name="Boukhgalter B."/>
            <person name="Brunache A."/>
            <person name="Butler J."/>
            <person name="Calixte N."/>
            <person name="Calvo S."/>
            <person name="Camarata J."/>
            <person name="Campo K."/>
            <person name="Chang J."/>
            <person name="Cheshatsang Y."/>
            <person name="Citroen M."/>
            <person name="Collymore A."/>
            <person name="Considine T."/>
            <person name="Cook A."/>
            <person name="Cooke P."/>
            <person name="Corum B."/>
            <person name="Cuomo C."/>
            <person name="David R."/>
            <person name="Dawoe T."/>
            <person name="Degray S."/>
            <person name="Dodge S."/>
            <person name="Dooley K."/>
            <person name="Dorje P."/>
            <person name="Dorjee K."/>
            <person name="Dorris L."/>
            <person name="Duffey N."/>
            <person name="Dupes A."/>
            <person name="Elkins T."/>
            <person name="Engels R."/>
            <person name="Erickson J."/>
            <person name="Farina A."/>
            <person name="Faro S."/>
            <person name="Ferreira P."/>
            <person name="Fischer H."/>
            <person name="Fitzgerald M."/>
            <person name="Foley K."/>
            <person name="Gage D."/>
            <person name="Galagan J."/>
            <person name="Gearin G."/>
            <person name="Gnerre S."/>
            <person name="Gnirke A."/>
            <person name="Goyette A."/>
            <person name="Graham J."/>
            <person name="Grandbois E."/>
            <person name="Gyaltsen K."/>
            <person name="Hafez N."/>
            <person name="Hagopian D."/>
            <person name="Hagos B."/>
            <person name="Hall J."/>
            <person name="Hatcher B."/>
            <person name="Heller A."/>
            <person name="Higgins H."/>
            <person name="Honan T."/>
            <person name="Horn A."/>
            <person name="Houde N."/>
            <person name="Hughes L."/>
            <person name="Hulme W."/>
            <person name="Husby E."/>
            <person name="Iliev I."/>
            <person name="Jaffe D."/>
            <person name="Jones C."/>
            <person name="Kamal M."/>
            <person name="Kamat A."/>
            <person name="Kamvysselis M."/>
            <person name="Karlsson E."/>
            <person name="Kells C."/>
            <person name="Kieu A."/>
            <person name="Kisner P."/>
            <person name="Kodira C."/>
            <person name="Kulbokas E."/>
            <person name="Labutti K."/>
            <person name="Lama D."/>
            <person name="Landers T."/>
            <person name="Leger J."/>
            <person name="Levine S."/>
            <person name="Lewis D."/>
            <person name="Lewis T."/>
            <person name="Lindblad-toh K."/>
            <person name="Liu X."/>
            <person name="Lokyitsang T."/>
            <person name="Lokyitsang Y."/>
            <person name="Lucien O."/>
            <person name="Lui A."/>
            <person name="Ma L.J."/>
            <person name="Mabbitt R."/>
            <person name="Macdonald J."/>
            <person name="Maclean C."/>
            <person name="Major J."/>
            <person name="Manning J."/>
            <person name="Marabella R."/>
            <person name="Maru K."/>
            <person name="Matthews C."/>
            <person name="Mauceli E."/>
            <person name="Mccarthy M."/>
            <person name="Mcdonough S."/>
            <person name="Mcghee T."/>
            <person name="Meldrim J."/>
            <person name="Meneus L."/>
            <person name="Mesirov J."/>
            <person name="Mihalev A."/>
            <person name="Mihova T."/>
            <person name="Mikkelsen T."/>
            <person name="Mlenga V."/>
            <person name="Moru K."/>
            <person name="Mozes J."/>
            <person name="Mulrain L."/>
            <person name="Munson G."/>
            <person name="Naylor J."/>
            <person name="Newes C."/>
            <person name="Nguyen C."/>
            <person name="Nguyen N."/>
            <person name="Nguyen T."/>
            <person name="Nicol R."/>
            <person name="Nielsen C."/>
            <person name="Nizzari M."/>
            <person name="Norbu C."/>
            <person name="Norbu N."/>
            <person name="O'donnell P."/>
            <person name="Okoawo O."/>
            <person name="O'leary S."/>
            <person name="Omotosho B."/>
            <person name="O'neill K."/>
            <person name="Osman S."/>
            <person name="Parker S."/>
            <person name="Perrin D."/>
            <person name="Phunkhang P."/>
            <person name="Piqani B."/>
            <person name="Purcell S."/>
            <person name="Rachupka T."/>
            <person name="Ramasamy U."/>
            <person name="Rameau R."/>
            <person name="Ray V."/>
            <person name="Raymond C."/>
            <person name="Retta R."/>
            <person name="Richardson S."/>
            <person name="Rise C."/>
            <person name="Rodriguez J."/>
            <person name="Rogers J."/>
            <person name="Rogov P."/>
            <person name="Rutman M."/>
            <person name="Schupbach R."/>
            <person name="Seaman C."/>
            <person name="Settipalli S."/>
            <person name="Sharpe T."/>
            <person name="Sheridan J."/>
            <person name="Sherpa N."/>
            <person name="Shi J."/>
            <person name="Smirnov S."/>
            <person name="Smith C."/>
            <person name="Sougnez C."/>
            <person name="Spencer B."/>
            <person name="Stalker J."/>
            <person name="Stange-thomann N."/>
            <person name="Stavropoulos S."/>
            <person name="Stetson K."/>
            <person name="Stone C."/>
            <person name="Stone S."/>
            <person name="Stubbs M."/>
            <person name="Talamas J."/>
            <person name="Tchuinga P."/>
            <person name="Tenzing P."/>
            <person name="Tesfaye S."/>
            <person name="Theodore J."/>
            <person name="Thoulutsang Y."/>
            <person name="Topham K."/>
            <person name="Towey S."/>
            <person name="Tsamla T."/>
            <person name="Tsomo N."/>
            <person name="Vallee D."/>
            <person name="Vassiliev H."/>
            <person name="Venkataraman V."/>
            <person name="Vinson J."/>
            <person name="Vo A."/>
            <person name="Wade C."/>
            <person name="Wang S."/>
            <person name="Wangchuk T."/>
            <person name="Wangdi T."/>
            <person name="Whittaker C."/>
            <person name="Wilkinson J."/>
            <person name="Wu Y."/>
            <person name="Wyman D."/>
            <person name="Yadav S."/>
            <person name="Yang S."/>
            <person name="Yang X."/>
            <person name="Yeager S."/>
            <person name="Yee E."/>
            <person name="Young G."/>
            <person name="Zainoun J."/>
            <person name="Zembeck L."/>
            <person name="Zimmer A."/>
            <person name="Zody M."/>
            <person name="Lander E."/>
        </authorList>
    </citation>
    <scope>NUCLEOTIDE SEQUENCE [LARGE SCALE GENOMIC DNA]</scope>
</reference>